<comment type="caution">
    <text evidence="2">The sequence shown here is derived from an EMBL/GenBank/DDBJ whole genome shotgun (WGS) entry which is preliminary data.</text>
</comment>
<dbReference type="AlphaFoldDB" id="A0A5J5F5Y6"/>
<feature type="compositionally biased region" description="Basic residues" evidence="1">
    <location>
        <begin position="233"/>
        <end position="244"/>
    </location>
</feature>
<dbReference type="Proteomes" id="UP000326924">
    <property type="component" value="Unassembled WGS sequence"/>
</dbReference>
<feature type="region of interest" description="Disordered" evidence="1">
    <location>
        <begin position="11"/>
        <end position="39"/>
    </location>
</feature>
<feature type="compositionally biased region" description="Polar residues" evidence="1">
    <location>
        <begin position="263"/>
        <end position="274"/>
    </location>
</feature>
<dbReference type="EMBL" id="VXIS01000034">
    <property type="protein sequence ID" value="KAA8911542.1"/>
    <property type="molecule type" value="Genomic_DNA"/>
</dbReference>
<organism evidence="2 3">
    <name type="scientific">Sphaerosporella brunnea</name>
    <dbReference type="NCBI Taxonomy" id="1250544"/>
    <lineage>
        <taxon>Eukaryota</taxon>
        <taxon>Fungi</taxon>
        <taxon>Dikarya</taxon>
        <taxon>Ascomycota</taxon>
        <taxon>Pezizomycotina</taxon>
        <taxon>Pezizomycetes</taxon>
        <taxon>Pezizales</taxon>
        <taxon>Pyronemataceae</taxon>
        <taxon>Sphaerosporella</taxon>
    </lineage>
</organism>
<proteinExistence type="predicted"/>
<reference evidence="2 3" key="1">
    <citation type="submission" date="2019-09" db="EMBL/GenBank/DDBJ databases">
        <title>Draft genome of the ectomycorrhizal ascomycete Sphaerosporella brunnea.</title>
        <authorList>
            <consortium name="DOE Joint Genome Institute"/>
            <person name="Benucci G.M."/>
            <person name="Marozzi G."/>
            <person name="Antonielli L."/>
            <person name="Sanchez S."/>
            <person name="Marco P."/>
            <person name="Wang X."/>
            <person name="Falini L.B."/>
            <person name="Barry K."/>
            <person name="Haridas S."/>
            <person name="Lipzen A."/>
            <person name="Labutti K."/>
            <person name="Grigoriev I.V."/>
            <person name="Murat C."/>
            <person name="Martin F."/>
            <person name="Albertini E."/>
            <person name="Donnini D."/>
            <person name="Bonito G."/>
        </authorList>
    </citation>
    <scope>NUCLEOTIDE SEQUENCE [LARGE SCALE GENOMIC DNA]</scope>
    <source>
        <strain evidence="2 3">Sb_GMNB300</strain>
    </source>
</reference>
<name>A0A5J5F5Y6_9PEZI</name>
<sequence>MKSLFCCFDSSPSKPVNNPQGSSLVNSSAERTDEEEIASDNNKIRLRRDSNPLQYARRAFATPELDMVAGRTPPSAWQAVAAKVVSANRIRRGLGKEVRIEEFRIEELGGRAGKKIFGPVSVFNGNVTFRVKRPLKGITLSIKFYGGTEVNGNYVNFITAAHDLFSGGGPPQLPVRVRVPSDQPPTHFPDASHLTLPFSHTSEIMEYRTKPFKIAFMPNVDPSLEMPLVSRKPSMRKKRSASLHKKSEARLSAQTIYPPGSPNSPTFGPGSTTPKMRGPKLTLTTVDLDDVASSNSTPVIDRPHPSSLSSAIERTTRITDDDNNTIAKLTIEMPSSRFLPGESIGMKLTLQVNEGIQLPKGMGVRVVEGRSLCAESADGEAAEKSENDEEQDPDLVKMKNVGGEQLRVLTSKKFMLHLETSTVIKENKAQDSGMAGGKELVEMLSVTLPPFETFITNALLPTAILPLGDPRSADDTLSDDPSPSSWRPKLVINGKGKSVESSSAQSPAVMEARGLYFRVQHLVHITVPMVEQHHSHWYSKANRQANAPSASDLEVTVPIIMGNKNPVAKPPELRLNMKTFEPSEGSSSASSAATRSWKQGMKFGNLRESMVRPAFVVDS</sequence>
<gene>
    <name evidence="2" type="ORF">FN846DRAFT_773973</name>
</gene>
<feature type="region of interest" description="Disordered" evidence="1">
    <location>
        <begin position="231"/>
        <end position="279"/>
    </location>
</feature>
<evidence type="ECO:0000313" key="3">
    <source>
        <dbReference type="Proteomes" id="UP000326924"/>
    </source>
</evidence>
<protein>
    <submittedName>
        <fullName evidence="2">Uncharacterized protein</fullName>
    </submittedName>
</protein>
<feature type="compositionally biased region" description="Polar residues" evidence="1">
    <location>
        <begin position="11"/>
        <end position="29"/>
    </location>
</feature>
<keyword evidence="3" id="KW-1185">Reference proteome</keyword>
<accession>A0A5J5F5Y6</accession>
<evidence type="ECO:0000313" key="2">
    <source>
        <dbReference type="EMBL" id="KAA8911542.1"/>
    </source>
</evidence>
<dbReference type="InParanoid" id="A0A5J5F5Y6"/>
<feature type="region of interest" description="Disordered" evidence="1">
    <location>
        <begin position="292"/>
        <end position="317"/>
    </location>
</feature>
<dbReference type="OrthoDB" id="387657at2759"/>
<evidence type="ECO:0000256" key="1">
    <source>
        <dbReference type="SAM" id="MobiDB-lite"/>
    </source>
</evidence>